<organism evidence="2 3">
    <name type="scientific">Paenibacillus thalictri</name>
    <dbReference type="NCBI Taxonomy" id="2527873"/>
    <lineage>
        <taxon>Bacteria</taxon>
        <taxon>Bacillati</taxon>
        <taxon>Bacillota</taxon>
        <taxon>Bacilli</taxon>
        <taxon>Bacillales</taxon>
        <taxon>Paenibacillaceae</taxon>
        <taxon>Paenibacillus</taxon>
    </lineage>
</organism>
<reference evidence="2 3" key="1">
    <citation type="submission" date="2019-02" db="EMBL/GenBank/DDBJ databases">
        <title>Paenibacillus sp. nov., isolated from surface-sterilized tissue of Thalictrum simplex L.</title>
        <authorList>
            <person name="Tuo L."/>
        </authorList>
    </citation>
    <scope>NUCLEOTIDE SEQUENCE [LARGE SCALE GENOMIC DNA]</scope>
    <source>
        <strain evidence="2 3">N2SHLJ1</strain>
    </source>
</reference>
<protein>
    <recommendedName>
        <fullName evidence="4">DUF2157 domain-containing protein</fullName>
    </recommendedName>
</protein>
<feature type="transmembrane region" description="Helical" evidence="1">
    <location>
        <begin position="84"/>
        <end position="103"/>
    </location>
</feature>
<evidence type="ECO:0008006" key="4">
    <source>
        <dbReference type="Google" id="ProtNLM"/>
    </source>
</evidence>
<keyword evidence="3" id="KW-1185">Reference proteome</keyword>
<comment type="caution">
    <text evidence="2">The sequence shown here is derived from an EMBL/GenBank/DDBJ whole genome shotgun (WGS) entry which is preliminary data.</text>
</comment>
<dbReference type="Proteomes" id="UP000293142">
    <property type="component" value="Unassembled WGS sequence"/>
</dbReference>
<dbReference type="RefSeq" id="WP_131014089.1">
    <property type="nucleotide sequence ID" value="NZ_SIRE01000010.1"/>
</dbReference>
<feature type="transmembrane region" description="Helical" evidence="1">
    <location>
        <begin position="110"/>
        <end position="131"/>
    </location>
</feature>
<gene>
    <name evidence="2" type="ORF">EYB31_14555</name>
</gene>
<evidence type="ECO:0000313" key="3">
    <source>
        <dbReference type="Proteomes" id="UP000293142"/>
    </source>
</evidence>
<dbReference type="EMBL" id="SIRE01000010">
    <property type="protein sequence ID" value="TBL78105.1"/>
    <property type="molecule type" value="Genomic_DNA"/>
</dbReference>
<feature type="transmembrane region" description="Helical" evidence="1">
    <location>
        <begin position="188"/>
        <end position="211"/>
    </location>
</feature>
<name>A0A4Q9DP83_9BACL</name>
<keyword evidence="1" id="KW-0812">Transmembrane</keyword>
<feature type="transmembrane region" description="Helical" evidence="1">
    <location>
        <begin position="137"/>
        <end position="155"/>
    </location>
</feature>
<keyword evidence="1" id="KW-0472">Membrane</keyword>
<proteinExistence type="predicted"/>
<feature type="transmembrane region" description="Helical" evidence="1">
    <location>
        <begin position="162"/>
        <end position="182"/>
    </location>
</feature>
<keyword evidence="1" id="KW-1133">Transmembrane helix</keyword>
<feature type="transmembrane region" description="Helical" evidence="1">
    <location>
        <begin position="218"/>
        <end position="236"/>
    </location>
</feature>
<feature type="transmembrane region" description="Helical" evidence="1">
    <location>
        <begin position="248"/>
        <end position="267"/>
    </location>
</feature>
<evidence type="ECO:0000313" key="2">
    <source>
        <dbReference type="EMBL" id="TBL78105.1"/>
    </source>
</evidence>
<dbReference type="AlphaFoldDB" id="A0A4Q9DP83"/>
<feature type="transmembrane region" description="Helical" evidence="1">
    <location>
        <begin position="60"/>
        <end position="78"/>
    </location>
</feature>
<dbReference type="OrthoDB" id="2380880at2"/>
<evidence type="ECO:0000256" key="1">
    <source>
        <dbReference type="SAM" id="Phobius"/>
    </source>
</evidence>
<sequence length="276" mass="31847">MDEKKKIIVKEIEHWRRSKLLPEHYCDFLLNLYLEEHNQKQSGGWLGISPKAVRDSNWKIWIIVFGLLAIISFVSLNFNSFEFPLQIGVSIVFLIICYVIGAVKREKSPLLSHILFGVASLFLLFIGVYLLKQHDLNTPNTIVAHVVFCSFVWIMSGIACRLIIFQLCGWVGLVFAYGWLLHHQLDTITWGTLQLSWIPLSFLFVWIGWLVHQKLKQAGIVFLLLGCIVWFMPEFYGIMYSEVLGSEVLQLSLMGKIIIGGIMLFALRKKWTEWVA</sequence>
<accession>A0A4Q9DP83</accession>